<evidence type="ECO:0000313" key="2">
    <source>
        <dbReference type="EMBL" id="WKA05645.1"/>
    </source>
</evidence>
<reference evidence="2 3" key="1">
    <citation type="journal article" date="2023" name="Hortic Res">
        <title>The complete reference genome for grapevine (Vitis vinifera L.) genetics and breeding.</title>
        <authorList>
            <person name="Shi X."/>
            <person name="Cao S."/>
            <person name="Wang X."/>
            <person name="Huang S."/>
            <person name="Wang Y."/>
            <person name="Liu Z."/>
            <person name="Liu W."/>
            <person name="Leng X."/>
            <person name="Peng Y."/>
            <person name="Wang N."/>
            <person name="Wang Y."/>
            <person name="Ma Z."/>
            <person name="Xu X."/>
            <person name="Zhang F."/>
            <person name="Xue H."/>
            <person name="Zhong H."/>
            <person name="Wang Y."/>
            <person name="Zhang K."/>
            <person name="Velt A."/>
            <person name="Avia K."/>
            <person name="Holtgrawe D."/>
            <person name="Grimplet J."/>
            <person name="Matus J.T."/>
            <person name="Ware D."/>
            <person name="Wu X."/>
            <person name="Wang H."/>
            <person name="Liu C."/>
            <person name="Fang Y."/>
            <person name="Rustenholz C."/>
            <person name="Cheng Z."/>
            <person name="Xiao H."/>
            <person name="Zhou Y."/>
        </authorList>
    </citation>
    <scope>NUCLEOTIDE SEQUENCE [LARGE SCALE GENOMIC DNA]</scope>
    <source>
        <strain evidence="3">cv. Pinot noir / PN40024</strain>
        <tissue evidence="2">Leaf</tissue>
    </source>
</reference>
<organism evidence="2 3">
    <name type="scientific">Vitis vinifera</name>
    <name type="common">Grape</name>
    <dbReference type="NCBI Taxonomy" id="29760"/>
    <lineage>
        <taxon>Eukaryota</taxon>
        <taxon>Viridiplantae</taxon>
        <taxon>Streptophyta</taxon>
        <taxon>Embryophyta</taxon>
        <taxon>Tracheophyta</taxon>
        <taxon>Spermatophyta</taxon>
        <taxon>Magnoliopsida</taxon>
        <taxon>eudicotyledons</taxon>
        <taxon>Gunneridae</taxon>
        <taxon>Pentapetalae</taxon>
        <taxon>rosids</taxon>
        <taxon>Vitales</taxon>
        <taxon>Vitaceae</taxon>
        <taxon>Viteae</taxon>
        <taxon>Vitis</taxon>
    </lineage>
</organism>
<evidence type="ECO:0000313" key="3">
    <source>
        <dbReference type="Proteomes" id="UP001227230"/>
    </source>
</evidence>
<evidence type="ECO:0000256" key="1">
    <source>
        <dbReference type="SAM" id="MobiDB-lite"/>
    </source>
</evidence>
<dbReference type="Proteomes" id="UP001227230">
    <property type="component" value="Chromosome 15"/>
</dbReference>
<dbReference type="InterPro" id="IPR029005">
    <property type="entry name" value="LIM-bd/SEUSS"/>
</dbReference>
<accession>A0ABY9DE17</accession>
<dbReference type="EMBL" id="CP126662">
    <property type="protein sequence ID" value="WKA05645.1"/>
    <property type="molecule type" value="Genomic_DNA"/>
</dbReference>
<protein>
    <recommendedName>
        <fullName evidence="4">Transcriptional regulator SLK2</fullName>
    </recommendedName>
</protein>
<evidence type="ECO:0008006" key="4">
    <source>
        <dbReference type="Google" id="ProtNLM"/>
    </source>
</evidence>
<dbReference type="PANTHER" id="PTHR10378">
    <property type="entry name" value="LIM DOMAIN-BINDING PROTEIN"/>
    <property type="match status" value="1"/>
</dbReference>
<name>A0ABY9DE17_VITVI</name>
<keyword evidence="3" id="KW-1185">Reference proteome</keyword>
<feature type="compositionally biased region" description="Low complexity" evidence="1">
    <location>
        <begin position="30"/>
        <end position="60"/>
    </location>
</feature>
<proteinExistence type="predicted"/>
<feature type="region of interest" description="Disordered" evidence="1">
    <location>
        <begin position="30"/>
        <end position="61"/>
    </location>
</feature>
<sequence>MQQNQLLLQRQEQLRQMQQNQLLLQQRRLSPQPMQQRQWPQPQPQQQRSPQMMQQYMRQSNMQRNQGHSYSDFLMEVMHYQWAKPQNNSTGFWRQYVAKYYDSKAKERLCLSKCNDNGICFWDDTKRCSLCGWKPERVFEVSFEELPERLRVKFEIMEGERLDMGVAEEHKTVPGLTILLCPKATQRSIYGRESVVHEGLLRIGITDQWKILSWEFCVSQREAFVSFPPLSFRGNNWLGIGEMLRRPEAKNVPAESPEEGLQRHNHMVQDTFQTGNNLDFSENCPCPKVEKACDSVEGFMDFSMQRKLDPIGLQDSSRPCPGAGLQRQEMLMAKHQANAQGQQINHITMNSTKAIHPSPSSYGSSNYYRVIGGQNANRIPGKAVSIDVDNIQTAALPLDSRETRLIRNPAANLRTPRPEEQLISHSTMNNPQATNIGQSSHMITGGQNANGIPGNGVASGMGITQSAAALPVESGETGLIPNPTMELQVQEMPVMEHPTSAQRQLTDKDTMNSPMVINDHIFINQQNGNQIEMLEGCVFDGVDITEATALADEDIETYLIDNPAAEFPTQEMQVMNHQGSVQGQVTNHDTMNHETMYPDQATI</sequence>
<gene>
    <name evidence="2" type="ORF">VitviT2T_023599</name>
</gene>
<dbReference type="Pfam" id="PF01803">
    <property type="entry name" value="LIM_bind"/>
    <property type="match status" value="1"/>
</dbReference>